<dbReference type="InterPro" id="IPR005537">
    <property type="entry name" value="RAMP_III_fam"/>
</dbReference>
<dbReference type="KEGG" id="ccot:CCAX7_35750"/>
<evidence type="ECO:0000259" key="1">
    <source>
        <dbReference type="Pfam" id="PF03787"/>
    </source>
</evidence>
<organism evidence="2 3">
    <name type="scientific">Capsulimonas corticalis</name>
    <dbReference type="NCBI Taxonomy" id="2219043"/>
    <lineage>
        <taxon>Bacteria</taxon>
        <taxon>Bacillati</taxon>
        <taxon>Armatimonadota</taxon>
        <taxon>Armatimonadia</taxon>
        <taxon>Capsulimonadales</taxon>
        <taxon>Capsulimonadaceae</taxon>
        <taxon>Capsulimonas</taxon>
    </lineage>
</organism>
<name>A0A402D611_9BACT</name>
<dbReference type="CDD" id="cd09726">
    <property type="entry name" value="RAMP_I_III"/>
    <property type="match status" value="2"/>
</dbReference>
<protein>
    <recommendedName>
        <fullName evidence="1">CRISPR type III-associated protein domain-containing protein</fullName>
    </recommendedName>
</protein>
<proteinExistence type="predicted"/>
<dbReference type="RefSeq" id="WP_119324932.1">
    <property type="nucleotide sequence ID" value="NZ_AP025739.1"/>
</dbReference>
<evidence type="ECO:0000313" key="2">
    <source>
        <dbReference type="EMBL" id="BDI31524.1"/>
    </source>
</evidence>
<dbReference type="EMBL" id="AP025739">
    <property type="protein sequence ID" value="BDI31524.1"/>
    <property type="molecule type" value="Genomic_DNA"/>
</dbReference>
<gene>
    <name evidence="2" type="ORF">CCAX7_35750</name>
</gene>
<reference evidence="2 3" key="1">
    <citation type="journal article" date="2019" name="Int. J. Syst. Evol. Microbiol.">
        <title>Capsulimonas corticalis gen. nov., sp. nov., an aerobic capsulated bacterium, of a novel bacterial order, Capsulimonadales ord. nov., of the class Armatimonadia of the phylum Armatimonadetes.</title>
        <authorList>
            <person name="Li J."/>
            <person name="Kudo C."/>
            <person name="Tonouchi A."/>
        </authorList>
    </citation>
    <scope>NUCLEOTIDE SEQUENCE [LARGE SCALE GENOMIC DNA]</scope>
    <source>
        <strain evidence="2 3">AX-7</strain>
    </source>
</reference>
<accession>A0A402D611</accession>
<keyword evidence="3" id="KW-1185">Reference proteome</keyword>
<dbReference type="PANTHER" id="PTHR35579">
    <property type="entry name" value="CRISPR SYSTEM CMS ENDORIBONUCLEASE CSM3"/>
    <property type="match status" value="1"/>
</dbReference>
<dbReference type="InterPro" id="IPR052216">
    <property type="entry name" value="CRISPR_Csm3_endoribonuclease"/>
</dbReference>
<feature type="domain" description="CRISPR type III-associated protein" evidence="1">
    <location>
        <begin position="34"/>
        <end position="191"/>
    </location>
</feature>
<feature type="domain" description="CRISPR type III-associated protein" evidence="1">
    <location>
        <begin position="265"/>
        <end position="429"/>
    </location>
</feature>
<dbReference type="OrthoDB" id="1063910at2"/>
<dbReference type="Pfam" id="PF03787">
    <property type="entry name" value="RAMPs"/>
    <property type="match status" value="2"/>
</dbReference>
<evidence type="ECO:0000313" key="3">
    <source>
        <dbReference type="Proteomes" id="UP000287394"/>
    </source>
</evidence>
<dbReference type="Proteomes" id="UP000287394">
    <property type="component" value="Chromosome"/>
</dbReference>
<sequence length="474" mass="50303">MENRRALSARWTITADLVLISAAQIGSQESDYCDSTFARTSDGTPFLAGATLAGALRSALCDTLSGYRQSEPVAVGELFGALDHHESALILFDSFGCTADDPISAGIGCIAEASIRDGVRLDLETATALDGFKYDREILLPGCVFPLRFDLLIDAASDEGHLLSYFIAVLNSLANGEVHLGARKSRGLGKVACLSFRAIRYDLAQISGWREYAQSASHLAPLTPQVEAFSTPVQAISKAYQALPLTEINDNRSRLMVTLSVALASPLIIRSPGIHAADPDNVQLTEHGKALLSGASVAGALRAQAIRITQTLNFGASLVDDLFGTSPENMVRDDIGAMPMGSRIRVSEAYLEGAKTYEHTRDRIDRFTGGSVDGALFTESPVVGGLATLNIEVRNPKRADMALMTHLCRDLVEGLITIGGEAAAGRGCLTGSAILSKSGSVGSVRVAPGKVECDEPEALSECLKALLNEEDYNL</sequence>
<dbReference type="AlphaFoldDB" id="A0A402D611"/>
<dbReference type="PANTHER" id="PTHR35579:SF6">
    <property type="entry name" value="DUF324 DOMAIN-CONTAINING PROTEIN"/>
    <property type="match status" value="1"/>
</dbReference>